<comment type="caution">
    <text evidence="1">The sequence shown here is derived from an EMBL/GenBank/DDBJ whole genome shotgun (WGS) entry which is preliminary data.</text>
</comment>
<evidence type="ECO:0000313" key="2">
    <source>
        <dbReference type="Proteomes" id="UP001196316"/>
    </source>
</evidence>
<organism evidence="1 2">
    <name type="scientific">Segatella copri</name>
    <dbReference type="NCBI Taxonomy" id="165179"/>
    <lineage>
        <taxon>Bacteria</taxon>
        <taxon>Pseudomonadati</taxon>
        <taxon>Bacteroidota</taxon>
        <taxon>Bacteroidia</taxon>
        <taxon>Bacteroidales</taxon>
        <taxon>Prevotellaceae</taxon>
        <taxon>Segatella</taxon>
    </lineage>
</organism>
<protein>
    <submittedName>
        <fullName evidence="1">Uncharacterized protein</fullName>
    </submittedName>
</protein>
<evidence type="ECO:0000313" key="1">
    <source>
        <dbReference type="EMBL" id="MBV3407296.1"/>
    </source>
</evidence>
<gene>
    <name evidence="1" type="ORF">KSW80_02545</name>
</gene>
<dbReference type="EMBL" id="JAHOEP010000005">
    <property type="protein sequence ID" value="MBV3407296.1"/>
    <property type="molecule type" value="Genomic_DNA"/>
</dbReference>
<dbReference type="AlphaFoldDB" id="A0AAW4N3U5"/>
<accession>A0AAW4N3U5</accession>
<sequence length="123" mass="13773">MIDYLFSCLGKSCMENFHLLGEIFLQPLVLFDVVTNELDGKLPRYLYGSLALALSIEPSLCPPDDAVLVGIYADSPLNVETLDINVKVLEWVDDALAFYSPVNNFFFSSSDMDERNTPCIKAR</sequence>
<proteinExistence type="predicted"/>
<reference evidence="1" key="1">
    <citation type="submission" date="2021-06" db="EMBL/GenBank/DDBJ databases">
        <title>Collection of gut derived symbiotic bacterial strains cultured from healthy donors.</title>
        <authorList>
            <person name="Lin H."/>
            <person name="Littmann E."/>
            <person name="Pamer E.G."/>
        </authorList>
    </citation>
    <scope>NUCLEOTIDE SEQUENCE</scope>
    <source>
        <strain evidence="1">MSK.21.60</strain>
    </source>
</reference>
<dbReference type="Proteomes" id="UP001196316">
    <property type="component" value="Unassembled WGS sequence"/>
</dbReference>
<name>A0AAW4N3U5_9BACT</name>